<gene>
    <name evidence="2" type="ORF">I8J32_012135</name>
</gene>
<dbReference type="PANTHER" id="PTHR32305:SF15">
    <property type="entry name" value="PROTEIN RHSA-RELATED"/>
    <property type="match status" value="1"/>
</dbReference>
<name>A0A975AS10_9GAMM</name>
<feature type="compositionally biased region" description="Gly residues" evidence="1">
    <location>
        <begin position="291"/>
        <end position="302"/>
    </location>
</feature>
<organism evidence="2 3">
    <name type="scientific">Agrilutibacter solisilvae</name>
    <dbReference type="NCBI Taxonomy" id="2763317"/>
    <lineage>
        <taxon>Bacteria</taxon>
        <taxon>Pseudomonadati</taxon>
        <taxon>Pseudomonadota</taxon>
        <taxon>Gammaproteobacteria</taxon>
        <taxon>Lysobacterales</taxon>
        <taxon>Lysobacteraceae</taxon>
        <taxon>Agrilutibacter</taxon>
    </lineage>
</organism>
<feature type="compositionally biased region" description="Polar residues" evidence="1">
    <location>
        <begin position="247"/>
        <end position="258"/>
    </location>
</feature>
<evidence type="ECO:0000256" key="1">
    <source>
        <dbReference type="SAM" id="MobiDB-lite"/>
    </source>
</evidence>
<protein>
    <submittedName>
        <fullName evidence="2">RHS repeat-associated core domain-containing protein</fullName>
    </submittedName>
</protein>
<keyword evidence="3" id="KW-1185">Reference proteome</keyword>
<accession>A0A975AS10</accession>
<dbReference type="KEGG" id="lsf:I8J32_012135"/>
<feature type="compositionally biased region" description="Polar residues" evidence="1">
    <location>
        <begin position="307"/>
        <end position="317"/>
    </location>
</feature>
<dbReference type="EMBL" id="CP071518">
    <property type="protein sequence ID" value="QSX77500.1"/>
    <property type="molecule type" value="Genomic_DNA"/>
</dbReference>
<dbReference type="Gene3D" id="2.180.10.10">
    <property type="entry name" value="RHS repeat-associated core"/>
    <property type="match status" value="1"/>
</dbReference>
<feature type="region of interest" description="Disordered" evidence="1">
    <location>
        <begin position="328"/>
        <end position="347"/>
    </location>
</feature>
<dbReference type="NCBIfam" id="TIGR03696">
    <property type="entry name" value="Rhs_assc_core"/>
    <property type="match status" value="1"/>
</dbReference>
<dbReference type="Proteomes" id="UP000639274">
    <property type="component" value="Chromosome"/>
</dbReference>
<sequence length="542" mass="58619">MKSYTELPGNGQPGLPVFPSYDVAGRQTIPNLRTVTYNDQDMPLQVTKGAVKHNFRYAPLGGRIEKKSSDGKRTVYMAGLYERRTVGSTSEHVYMVPGEDGAAAQVTRTCTGSTNCSEKISYLTRDQLGSSSAAFNDNGDVEAQVFDPWGKRVFHTGGNTIALLNEVKHGFTKQRHEDELGWIDMNARMYDPIQRRFISPDPILADPMFSTGRSPYTYVRNNPMRYTDPTGLYETEQPDTKGGNPLPSASASVSTQDSCKCRHRGEGSLGKLPLDWFKPSKAQAGSPVEQSGGGGGGRGGWGPSLSDAPSATEMSQNEAEDAYYGQDRWKAPGDADEGGSPQGGGPAGGWGVFEDYLNLVNGGWQIAEMIRNTYADVHDAAITGNAKDIALAGLSVRQTGDAVLLSVLEVGQALAPLKGAAAAGSGARLGGLSKKQKEIVRAADKMRRALMEQALDELAKDPDNVYKLHEVLTHMSPDQYAAFKSALRTIGPSEQFMVRFAKTHAEEALHLVNEARQIDHLAGQKPGQYYESFIGLVKTFAK</sequence>
<dbReference type="RefSeq" id="WP_207526580.1">
    <property type="nucleotide sequence ID" value="NZ_CP071518.1"/>
</dbReference>
<proteinExistence type="predicted"/>
<feature type="region of interest" description="Disordered" evidence="1">
    <location>
        <begin position="219"/>
        <end position="322"/>
    </location>
</feature>
<reference evidence="2 3" key="1">
    <citation type="submission" date="2021-03" db="EMBL/GenBank/DDBJ databases">
        <title>Lysobacter sp. nov. isolated from soil of gangwondo yeongwol, south Korea.</title>
        <authorList>
            <person name="Kim K.R."/>
            <person name="Kim K.H."/>
            <person name="Jeon C.O."/>
        </authorList>
    </citation>
    <scope>NUCLEOTIDE SEQUENCE [LARGE SCALE GENOMIC DNA]</scope>
    <source>
        <strain evidence="2 3">R19</strain>
    </source>
</reference>
<dbReference type="InterPro" id="IPR050708">
    <property type="entry name" value="T6SS_VgrG/RHS"/>
</dbReference>
<dbReference type="PANTHER" id="PTHR32305">
    <property type="match status" value="1"/>
</dbReference>
<evidence type="ECO:0000313" key="3">
    <source>
        <dbReference type="Proteomes" id="UP000639274"/>
    </source>
</evidence>
<evidence type="ECO:0000313" key="2">
    <source>
        <dbReference type="EMBL" id="QSX77500.1"/>
    </source>
</evidence>
<dbReference type="InterPro" id="IPR022385">
    <property type="entry name" value="Rhs_assc_core"/>
</dbReference>
<dbReference type="AlphaFoldDB" id="A0A975AS10"/>